<protein>
    <submittedName>
        <fullName evidence="2">Uncharacterized protein</fullName>
    </submittedName>
</protein>
<accession>A0A0F8XLS1</accession>
<organism evidence="2">
    <name type="scientific">marine sediment metagenome</name>
    <dbReference type="NCBI Taxonomy" id="412755"/>
    <lineage>
        <taxon>unclassified sequences</taxon>
        <taxon>metagenomes</taxon>
        <taxon>ecological metagenomes</taxon>
    </lineage>
</organism>
<evidence type="ECO:0000313" key="2">
    <source>
        <dbReference type="EMBL" id="KKK70017.1"/>
    </source>
</evidence>
<comment type="caution">
    <text evidence="2">The sequence shown here is derived from an EMBL/GenBank/DDBJ whole genome shotgun (WGS) entry which is preliminary data.</text>
</comment>
<proteinExistence type="predicted"/>
<gene>
    <name evidence="2" type="ORF">LCGC14_2928240</name>
</gene>
<evidence type="ECO:0000256" key="1">
    <source>
        <dbReference type="SAM" id="MobiDB-lite"/>
    </source>
</evidence>
<dbReference type="AlphaFoldDB" id="A0A0F8XLS1"/>
<feature type="region of interest" description="Disordered" evidence="1">
    <location>
        <begin position="54"/>
        <end position="82"/>
    </location>
</feature>
<sequence>MSQDIKVWTCTACQLTVDIPPEYPIAPYTDALMWIREHRFAHLVSALEKASDEELMGMSGDQDSTNPWGSGDANAIPVTPPVESEDLGPVLAGITELLKVDLPRAQRVWYDTNEDGTFNR</sequence>
<name>A0A0F8XLS1_9ZZZZ</name>
<reference evidence="2" key="1">
    <citation type="journal article" date="2015" name="Nature">
        <title>Complex archaea that bridge the gap between prokaryotes and eukaryotes.</title>
        <authorList>
            <person name="Spang A."/>
            <person name="Saw J.H."/>
            <person name="Jorgensen S.L."/>
            <person name="Zaremba-Niedzwiedzka K."/>
            <person name="Martijn J."/>
            <person name="Lind A.E."/>
            <person name="van Eijk R."/>
            <person name="Schleper C."/>
            <person name="Guy L."/>
            <person name="Ettema T.J."/>
        </authorList>
    </citation>
    <scope>NUCLEOTIDE SEQUENCE</scope>
</reference>
<dbReference type="EMBL" id="LAZR01058381">
    <property type="protein sequence ID" value="KKK70017.1"/>
    <property type="molecule type" value="Genomic_DNA"/>
</dbReference>